<organism evidence="3 4">
    <name type="scientific">Streptomyces acidicola</name>
    <dbReference type="NCBI Taxonomy" id="2596892"/>
    <lineage>
        <taxon>Bacteria</taxon>
        <taxon>Bacillati</taxon>
        <taxon>Actinomycetota</taxon>
        <taxon>Actinomycetes</taxon>
        <taxon>Kitasatosporales</taxon>
        <taxon>Streptomycetaceae</taxon>
        <taxon>Streptomyces</taxon>
    </lineage>
</organism>
<accession>A0A5N8WUJ6</accession>
<dbReference type="EMBL" id="VMNX01000078">
    <property type="protein sequence ID" value="MPY50937.1"/>
    <property type="molecule type" value="Genomic_DNA"/>
</dbReference>
<dbReference type="InterPro" id="IPR011576">
    <property type="entry name" value="Pyridox_Oxase_N"/>
</dbReference>
<dbReference type="Pfam" id="PF01243">
    <property type="entry name" value="PNPOx_N"/>
    <property type="match status" value="1"/>
</dbReference>
<dbReference type="PANTHER" id="PTHR35176:SF2">
    <property type="entry name" value="F420H(2)-DEPENDENT REDUCTASE RV1155"/>
    <property type="match status" value="1"/>
</dbReference>
<dbReference type="SUPFAM" id="SSF50475">
    <property type="entry name" value="FMN-binding split barrel"/>
    <property type="match status" value="1"/>
</dbReference>
<keyword evidence="4" id="KW-1185">Reference proteome</keyword>
<dbReference type="RefSeq" id="WP_407698799.1">
    <property type="nucleotide sequence ID" value="NZ_VMNX01000078.1"/>
</dbReference>
<evidence type="ECO:0000259" key="2">
    <source>
        <dbReference type="Pfam" id="PF01243"/>
    </source>
</evidence>
<name>A0A5N8WUJ6_9ACTN</name>
<comment type="caution">
    <text evidence="3">The sequence shown here is derived from an EMBL/GenBank/DDBJ whole genome shotgun (WGS) entry which is preliminary data.</text>
</comment>
<sequence>MPDMAPHEARRRFTGARVARLATVAPGGRPHLVPIVFARHDDTIVSAVDHKPKKTRQLGRLHNIAVHPAVCLLADAYDEDWDQLWWVRADGGARVVPSDAPGEDARAEYTEAIDLLRQKYAQYRDRPPDGPVLVVTVLRWSGWRASEEDGTRTFPPS</sequence>
<dbReference type="InterPro" id="IPR052019">
    <property type="entry name" value="F420H2_bilvrd_red/Heme_oxyg"/>
</dbReference>
<dbReference type="Gene3D" id="2.30.110.10">
    <property type="entry name" value="Electron Transport, Fmn-binding Protein, Chain A"/>
    <property type="match status" value="1"/>
</dbReference>
<feature type="domain" description="Pyridoxamine 5'-phosphate oxidase N-terminal" evidence="2">
    <location>
        <begin position="7"/>
        <end position="143"/>
    </location>
</feature>
<protein>
    <submittedName>
        <fullName evidence="3">TIGR03668 family PPOX class F420-dependent oxidoreductase</fullName>
    </submittedName>
</protein>
<dbReference type="InterPro" id="IPR019967">
    <property type="entry name" value="F420-dep_enz_PPOX_Rv0121"/>
</dbReference>
<reference evidence="3 4" key="1">
    <citation type="submission" date="2019-09" db="EMBL/GenBank/DDBJ databases">
        <authorList>
            <person name="Duangmal K."/>
            <person name="Teo W.F.A."/>
            <person name="Lipun K."/>
        </authorList>
    </citation>
    <scope>NUCLEOTIDE SEQUENCE [LARGE SCALE GENOMIC DNA]</scope>
    <source>
        <strain evidence="3 4">K1PN6</strain>
    </source>
</reference>
<gene>
    <name evidence="3" type="ORF">FPZ41_21085</name>
</gene>
<dbReference type="PANTHER" id="PTHR35176">
    <property type="entry name" value="HEME OXYGENASE HI_0854-RELATED"/>
    <property type="match status" value="1"/>
</dbReference>
<dbReference type="GO" id="GO:0016627">
    <property type="term" value="F:oxidoreductase activity, acting on the CH-CH group of donors"/>
    <property type="evidence" value="ECO:0007669"/>
    <property type="project" value="TreeGrafter"/>
</dbReference>
<evidence type="ECO:0000313" key="4">
    <source>
        <dbReference type="Proteomes" id="UP000373149"/>
    </source>
</evidence>
<evidence type="ECO:0000256" key="1">
    <source>
        <dbReference type="ARBA" id="ARBA00023002"/>
    </source>
</evidence>
<dbReference type="Proteomes" id="UP000373149">
    <property type="component" value="Unassembled WGS sequence"/>
</dbReference>
<dbReference type="GO" id="GO:0070967">
    <property type="term" value="F:coenzyme F420 binding"/>
    <property type="evidence" value="ECO:0007669"/>
    <property type="project" value="TreeGrafter"/>
</dbReference>
<dbReference type="NCBIfam" id="TIGR03668">
    <property type="entry name" value="Rv0121_F420"/>
    <property type="match status" value="1"/>
</dbReference>
<evidence type="ECO:0000313" key="3">
    <source>
        <dbReference type="EMBL" id="MPY50937.1"/>
    </source>
</evidence>
<dbReference type="InterPro" id="IPR012349">
    <property type="entry name" value="Split_barrel_FMN-bd"/>
</dbReference>
<proteinExistence type="predicted"/>
<keyword evidence="1" id="KW-0560">Oxidoreductase</keyword>
<dbReference type="AlphaFoldDB" id="A0A5N8WUJ6"/>
<dbReference type="GO" id="GO:0005829">
    <property type="term" value="C:cytosol"/>
    <property type="evidence" value="ECO:0007669"/>
    <property type="project" value="TreeGrafter"/>
</dbReference>